<evidence type="ECO:0000259" key="1">
    <source>
        <dbReference type="Pfam" id="PF07287"/>
    </source>
</evidence>
<gene>
    <name evidence="3" type="ORF">OCH7691_00178</name>
</gene>
<dbReference type="PANTHER" id="PTHR47708:SF2">
    <property type="entry name" value="SI:CH73-132F6.5"/>
    <property type="match status" value="1"/>
</dbReference>
<dbReference type="InterPro" id="IPR010839">
    <property type="entry name" value="AtuA_N"/>
</dbReference>
<sequence length="606" mass="63479">MTAERIVRIGGASGFWGDSAVGAPQLVRRGEVDYLVFDYLAELTMSILARMRAKSPDQGYAVDFVNVAMRSVLREVASAGIRVLSNAGGVNPRACGAALAALARELGVDLRIAVVEGDDVMPLLPELRDGIAEMATGAPLPDAVISANAYLGALPVARALAEGAQVVITGRSVDSALTLGALIHEFGWAADDYDRLAAGSLAGHILECGCQATGGLHTDWEQVEGWEDIGYPIAECRADGRFVVTKPAGTGGLVTPAVVAEQMLYEVGDPGAYILPDVVCDFRAVTMEQAGADRVLVAGARGLPPTATYKVSATYLDGYRATAQLTILGIDAVRKAERTATAILDRTRALFRTLNLGDYSASHVEILGGEAAYGPHSRARDARECVMWLAVTHDDRQALELFVREIAPAGTSWSPGTTGAGGGRPKVQPVVRLFSFLLDKATIAVTVTMDGGGYPVALPVAGGSAMARPADIPVVTPRAAGKGPTVTVPLIALAWARSGDKGDSANIGVIARRPEFLPLLKRELTAARVAAYFAHLVAGDVERFDVPGVHGLNFLMQGALGGGGMASLRNDPLGKGLAQMLLDIPVSVPADWPARYTLERDRASAV</sequence>
<dbReference type="Pfam" id="PF23544">
    <property type="entry name" value="AtuA_ferredoxin"/>
    <property type="match status" value="1"/>
</dbReference>
<dbReference type="InParanoid" id="A0A1Y5RE85"/>
<evidence type="ECO:0008006" key="5">
    <source>
        <dbReference type="Google" id="ProtNLM"/>
    </source>
</evidence>
<name>A0A1Y5RE85_9PROT</name>
<dbReference type="InterPro" id="IPR056362">
    <property type="entry name" value="AtuA-like_ferredoxin_dom"/>
</dbReference>
<accession>A0A1Y5RE85</accession>
<organism evidence="3 4">
    <name type="scientific">Oceanibacterium hippocampi</name>
    <dbReference type="NCBI Taxonomy" id="745714"/>
    <lineage>
        <taxon>Bacteria</taxon>
        <taxon>Pseudomonadati</taxon>
        <taxon>Pseudomonadota</taxon>
        <taxon>Alphaproteobacteria</taxon>
        <taxon>Sneathiellales</taxon>
        <taxon>Sneathiellaceae</taxon>
        <taxon>Oceanibacterium</taxon>
    </lineage>
</organism>
<feature type="domain" description="AtuA-like ferredoxin-fold" evidence="2">
    <location>
        <begin position="488"/>
        <end position="586"/>
    </location>
</feature>
<keyword evidence="4" id="KW-1185">Reference proteome</keyword>
<dbReference type="AlphaFoldDB" id="A0A1Y5RE85"/>
<proteinExistence type="predicted"/>
<feature type="domain" description="Acyclic terpene utilisation N-terminal" evidence="1">
    <location>
        <begin position="7"/>
        <end position="449"/>
    </location>
</feature>
<evidence type="ECO:0000313" key="4">
    <source>
        <dbReference type="Proteomes" id="UP000193200"/>
    </source>
</evidence>
<dbReference type="RefSeq" id="WP_085881544.1">
    <property type="nucleotide sequence ID" value="NZ_FWFR01000001.1"/>
</dbReference>
<dbReference type="PANTHER" id="PTHR47708">
    <property type="match status" value="1"/>
</dbReference>
<evidence type="ECO:0000259" key="2">
    <source>
        <dbReference type="Pfam" id="PF23544"/>
    </source>
</evidence>
<evidence type="ECO:0000313" key="3">
    <source>
        <dbReference type="EMBL" id="SLN12633.1"/>
    </source>
</evidence>
<reference evidence="3 4" key="1">
    <citation type="submission" date="2017-03" db="EMBL/GenBank/DDBJ databases">
        <authorList>
            <person name="Afonso C.L."/>
            <person name="Miller P.J."/>
            <person name="Scott M.A."/>
            <person name="Spackman E."/>
            <person name="Goraichik I."/>
            <person name="Dimitrov K.M."/>
            <person name="Suarez D.L."/>
            <person name="Swayne D.E."/>
        </authorList>
    </citation>
    <scope>NUCLEOTIDE SEQUENCE [LARGE SCALE GENOMIC DNA]</scope>
    <source>
        <strain evidence="3 4">CECT 7691</strain>
    </source>
</reference>
<protein>
    <recommendedName>
        <fullName evidence="5">Terpene utilization protein AtuA</fullName>
    </recommendedName>
</protein>
<dbReference type="OrthoDB" id="9763456at2"/>
<dbReference type="EMBL" id="FWFR01000001">
    <property type="protein sequence ID" value="SLN12633.1"/>
    <property type="molecule type" value="Genomic_DNA"/>
</dbReference>
<dbReference type="Pfam" id="PF07287">
    <property type="entry name" value="AtuA"/>
    <property type="match status" value="1"/>
</dbReference>
<dbReference type="Proteomes" id="UP000193200">
    <property type="component" value="Unassembled WGS sequence"/>
</dbReference>